<dbReference type="EMBL" id="BAAACP010000001">
    <property type="protein sequence ID" value="GAA0861507.1"/>
    <property type="molecule type" value="Genomic_DNA"/>
</dbReference>
<protein>
    <recommendedName>
        <fullName evidence="3">Lipoprotein</fullName>
    </recommendedName>
</protein>
<evidence type="ECO:0000313" key="1">
    <source>
        <dbReference type="EMBL" id="GAA0861507.1"/>
    </source>
</evidence>
<comment type="caution">
    <text evidence="1">The sequence shown here is derived from an EMBL/GenBank/DDBJ whole genome shotgun (WGS) entry which is preliminary data.</text>
</comment>
<proteinExistence type="predicted"/>
<evidence type="ECO:0000313" key="2">
    <source>
        <dbReference type="Proteomes" id="UP001400965"/>
    </source>
</evidence>
<gene>
    <name evidence="1" type="ORF">GCM10008917_03120</name>
</gene>
<keyword evidence="2" id="KW-1185">Reference proteome</keyword>
<dbReference type="Proteomes" id="UP001400965">
    <property type="component" value="Unassembled WGS sequence"/>
</dbReference>
<sequence>MNKKLSISFLIITLASLICIGVGGVINEPSYDLVDVQGSKENLGDVVFLQRQQTDLYKSIQSIVSKDGFKINKYKNNEKFRGEYNKIIISNPDLFKNSYPEGNEIYKSNENVGYVENFSTTYNENGEFVQEFTIHNKNLKTGEINEWHFTLPEKIKEDENIEHKFAVGIKNDKVYILNSLVGGIDYNNKGELTSIGDSSLNLYTFNLNTQEVKKNNTYKPFEKEGYKAILNLTEGFNKNNKIYTLVEQANLKDKSKVDYYLVYYDINNNKFNTIKEPVIKDSSTSLLGGNITISTDVEGDILYLLQHNKGEEENINIKLSKIDLKNDKIDYVDKDYKTGNVDDNYDVIAFRVLNNKIYMCINSWKELNEKYSKDQNMKSYIVVLDEKTGQILYKGEYINDSLDYPTNHILTKDEL</sequence>
<evidence type="ECO:0008006" key="3">
    <source>
        <dbReference type="Google" id="ProtNLM"/>
    </source>
</evidence>
<accession>A0ABN1LXC5</accession>
<dbReference type="RefSeq" id="WP_346041421.1">
    <property type="nucleotide sequence ID" value="NZ_BAAACP010000001.1"/>
</dbReference>
<organism evidence="1 2">
    <name type="scientific">Paraclostridium tenue</name>
    <dbReference type="NCBI Taxonomy" id="1737"/>
    <lineage>
        <taxon>Bacteria</taxon>
        <taxon>Bacillati</taxon>
        <taxon>Bacillota</taxon>
        <taxon>Clostridia</taxon>
        <taxon>Peptostreptococcales</taxon>
        <taxon>Peptostreptococcaceae</taxon>
        <taxon>Paraclostridium</taxon>
    </lineage>
</organism>
<reference evidence="1 2" key="1">
    <citation type="journal article" date="2019" name="Int. J. Syst. Evol. Microbiol.">
        <title>The Global Catalogue of Microorganisms (GCM) 10K type strain sequencing project: providing services to taxonomists for standard genome sequencing and annotation.</title>
        <authorList>
            <consortium name="The Broad Institute Genomics Platform"/>
            <consortium name="The Broad Institute Genome Sequencing Center for Infectious Disease"/>
            <person name="Wu L."/>
            <person name="Ma J."/>
        </authorList>
    </citation>
    <scope>NUCLEOTIDE SEQUENCE [LARGE SCALE GENOMIC DNA]</scope>
    <source>
        <strain evidence="1 2">JCM 6486</strain>
    </source>
</reference>
<name>A0ABN1LXC5_9FIRM</name>